<organism evidence="3 4">
    <name type="scientific">Labrys okinawensis</name>
    <dbReference type="NCBI Taxonomy" id="346911"/>
    <lineage>
        <taxon>Bacteria</taxon>
        <taxon>Pseudomonadati</taxon>
        <taxon>Pseudomonadota</taxon>
        <taxon>Alphaproteobacteria</taxon>
        <taxon>Hyphomicrobiales</taxon>
        <taxon>Xanthobacteraceae</taxon>
        <taxon>Labrys</taxon>
    </lineage>
</organism>
<keyword evidence="1" id="KW-1133">Transmembrane helix</keyword>
<keyword evidence="1" id="KW-0472">Membrane</keyword>
<keyword evidence="1" id="KW-0812">Transmembrane</keyword>
<dbReference type="Proteomes" id="UP000237682">
    <property type="component" value="Unassembled WGS sequence"/>
</dbReference>
<reference evidence="3 4" key="1">
    <citation type="submission" date="2018-02" db="EMBL/GenBank/DDBJ databases">
        <title>Whole genome sequencing of endophytic bacterium.</title>
        <authorList>
            <person name="Eedara R."/>
            <person name="Podile A.R."/>
        </authorList>
    </citation>
    <scope>NUCLEOTIDE SEQUENCE [LARGE SCALE GENOMIC DNA]</scope>
    <source>
        <strain evidence="3 4">RP1T</strain>
    </source>
</reference>
<evidence type="ECO:0000313" key="4">
    <source>
        <dbReference type="Proteomes" id="UP000237682"/>
    </source>
</evidence>
<gene>
    <name evidence="3" type="ORF">C5L14_13960</name>
</gene>
<keyword evidence="4" id="KW-1185">Reference proteome</keyword>
<dbReference type="Pfam" id="PF05360">
    <property type="entry name" value="YiaAB"/>
    <property type="match status" value="1"/>
</dbReference>
<name>A0A2S9QAS9_9HYPH</name>
<evidence type="ECO:0000259" key="2">
    <source>
        <dbReference type="Pfam" id="PF05360"/>
    </source>
</evidence>
<dbReference type="OrthoDB" id="163792at2"/>
<dbReference type="InterPro" id="IPR008024">
    <property type="entry name" value="YiaAB"/>
</dbReference>
<dbReference type="PANTHER" id="PTHR37290:SF1">
    <property type="entry name" value="INNER MEMBRANE PROTEIN YIAA"/>
    <property type="match status" value="1"/>
</dbReference>
<proteinExistence type="predicted"/>
<accession>A0A2S9QAS9</accession>
<feature type="domain" description="YiaAB two helix" evidence="2">
    <location>
        <begin position="13"/>
        <end position="65"/>
    </location>
</feature>
<comment type="caution">
    <text evidence="3">The sequence shown here is derived from an EMBL/GenBank/DDBJ whole genome shotgun (WGS) entry which is preliminary data.</text>
</comment>
<evidence type="ECO:0000256" key="1">
    <source>
        <dbReference type="SAM" id="Phobius"/>
    </source>
</evidence>
<dbReference type="GO" id="GO:0005886">
    <property type="term" value="C:plasma membrane"/>
    <property type="evidence" value="ECO:0007669"/>
    <property type="project" value="TreeGrafter"/>
</dbReference>
<dbReference type="GO" id="GO:0006974">
    <property type="term" value="P:DNA damage response"/>
    <property type="evidence" value="ECO:0007669"/>
    <property type="project" value="TreeGrafter"/>
</dbReference>
<protein>
    <recommendedName>
        <fullName evidence="2">YiaAB two helix domain-containing protein</fullName>
    </recommendedName>
</protein>
<dbReference type="AlphaFoldDB" id="A0A2S9QAS9"/>
<dbReference type="EMBL" id="PUEJ01000005">
    <property type="protein sequence ID" value="PRH86446.1"/>
    <property type="molecule type" value="Genomic_DNA"/>
</dbReference>
<evidence type="ECO:0000313" key="3">
    <source>
        <dbReference type="EMBL" id="PRH86446.1"/>
    </source>
</evidence>
<sequence>MEQSNLIKHSNAWVTFTYAAFAGAAGMVGLGILFIPVDIWIKAYLAMGTVMLIQTCVTLTKTLRDQQEAGRLHNRIEDAKTEQLLMRIDRAKD</sequence>
<dbReference type="PANTHER" id="PTHR37290">
    <property type="entry name" value="INNER MEMBRANE PROTEIN YIAA-RELATED"/>
    <property type="match status" value="1"/>
</dbReference>
<dbReference type="RefSeq" id="WP_105862675.1">
    <property type="nucleotide sequence ID" value="NZ_PUEJ01000005.1"/>
</dbReference>
<dbReference type="InterPro" id="IPR038972">
    <property type="entry name" value="YiaA-like"/>
</dbReference>
<feature type="transmembrane region" description="Helical" evidence="1">
    <location>
        <begin position="12"/>
        <end position="37"/>
    </location>
</feature>